<dbReference type="Proteomes" id="UP000811609">
    <property type="component" value="Chromosome 10"/>
</dbReference>
<keyword evidence="2" id="KW-1185">Reference proteome</keyword>
<dbReference type="EMBL" id="CM031818">
    <property type="protein sequence ID" value="KAG6638850.1"/>
    <property type="molecule type" value="Genomic_DNA"/>
</dbReference>
<reference evidence="1" key="1">
    <citation type="submission" date="2020-12" db="EMBL/GenBank/DDBJ databases">
        <title>WGS assembly of Carya illinoinensis cv. Pawnee.</title>
        <authorList>
            <person name="Platts A."/>
            <person name="Shu S."/>
            <person name="Wright S."/>
            <person name="Barry K."/>
            <person name="Edger P."/>
            <person name="Pires J.C."/>
            <person name="Schmutz J."/>
        </authorList>
    </citation>
    <scope>NUCLEOTIDE SEQUENCE</scope>
    <source>
        <tissue evidence="1">Leaf</tissue>
    </source>
</reference>
<organism evidence="1 2">
    <name type="scientific">Carya illinoinensis</name>
    <name type="common">Pecan</name>
    <dbReference type="NCBI Taxonomy" id="32201"/>
    <lineage>
        <taxon>Eukaryota</taxon>
        <taxon>Viridiplantae</taxon>
        <taxon>Streptophyta</taxon>
        <taxon>Embryophyta</taxon>
        <taxon>Tracheophyta</taxon>
        <taxon>Spermatophyta</taxon>
        <taxon>Magnoliopsida</taxon>
        <taxon>eudicotyledons</taxon>
        <taxon>Gunneridae</taxon>
        <taxon>Pentapetalae</taxon>
        <taxon>rosids</taxon>
        <taxon>fabids</taxon>
        <taxon>Fagales</taxon>
        <taxon>Juglandaceae</taxon>
        <taxon>Carya</taxon>
    </lineage>
</organism>
<dbReference type="AlphaFoldDB" id="A0A8T1PE33"/>
<protein>
    <submittedName>
        <fullName evidence="1">Uncharacterized protein</fullName>
    </submittedName>
</protein>
<proteinExistence type="predicted"/>
<comment type="caution">
    <text evidence="1">The sequence shown here is derived from an EMBL/GenBank/DDBJ whole genome shotgun (WGS) entry which is preliminary data.</text>
</comment>
<evidence type="ECO:0000313" key="2">
    <source>
        <dbReference type="Proteomes" id="UP000811609"/>
    </source>
</evidence>
<evidence type="ECO:0000313" key="1">
    <source>
        <dbReference type="EMBL" id="KAG6638850.1"/>
    </source>
</evidence>
<accession>A0A8T1PE33</accession>
<name>A0A8T1PE33_CARIL</name>
<sequence>MSTLSSAMSGGRGRNILVNSQSMKIIWKKIIVWRRRRKRPRRETPTSPCDSHLLSFLETLFFIAVGGRTKQRALLFDEITRLDFEYWTHRRRQHDWPTISFLSTFLSFLRKEIQKQNMSCTATVLIR</sequence>
<gene>
    <name evidence="1" type="ORF">CIPAW_10G060800</name>
</gene>